<dbReference type="InterPro" id="IPR024344">
    <property type="entry name" value="MDMPI_metal-binding"/>
</dbReference>
<dbReference type="GO" id="GO:0005886">
    <property type="term" value="C:plasma membrane"/>
    <property type="evidence" value="ECO:0007669"/>
    <property type="project" value="TreeGrafter"/>
</dbReference>
<reference evidence="3" key="1">
    <citation type="submission" date="2020-03" db="EMBL/GenBank/DDBJ databases">
        <title>Molecular networking-based the target discovery of potent antiproliferative macrolactams: 5/6/7/16 polycyclic ansamycins and glycosylated trienomycin from Streptomyces cacaoi subsp. asoensis.</title>
        <authorList>
            <person name="Liu L.-L."/>
        </authorList>
    </citation>
    <scope>NUCLEOTIDE SEQUENCE [LARGE SCALE GENOMIC DNA]</scope>
    <source>
        <strain evidence="3">H2S5</strain>
    </source>
</reference>
<dbReference type="PANTHER" id="PTHR40758:SF1">
    <property type="entry name" value="CONSERVED PROTEIN"/>
    <property type="match status" value="1"/>
</dbReference>
<dbReference type="GO" id="GO:0046872">
    <property type="term" value="F:metal ion binding"/>
    <property type="evidence" value="ECO:0007669"/>
    <property type="project" value="InterPro"/>
</dbReference>
<keyword evidence="4" id="KW-1185">Reference proteome</keyword>
<evidence type="ECO:0000259" key="1">
    <source>
        <dbReference type="Pfam" id="PF07398"/>
    </source>
</evidence>
<dbReference type="AlphaFoldDB" id="A0A6M4WHE8"/>
<dbReference type="NCBIfam" id="TIGR03083">
    <property type="entry name" value="maleylpyruvate isomerase family mycothiol-dependent enzyme"/>
    <property type="match status" value="1"/>
</dbReference>
<feature type="domain" description="Mycothiol-dependent maleylpyruvate isomerase metal-binding" evidence="2">
    <location>
        <begin position="17"/>
        <end position="141"/>
    </location>
</feature>
<evidence type="ECO:0000259" key="2">
    <source>
        <dbReference type="Pfam" id="PF11716"/>
    </source>
</evidence>
<accession>A0A6M4WHE8</accession>
<dbReference type="InterPro" id="IPR034660">
    <property type="entry name" value="DinB/YfiT-like"/>
</dbReference>
<sequence>MNDVSHDAYCSEISSRTDELRAAVRCAEAGPAGTPVPTCPGWSLTQLARRVGGTHRWAARIVRTRATLPVPHDLVDDVFSPGPETPAALDAWLAKGAAELTGALLDAGPDAPVWTVAPSGTARFWARRMTHETTLHAADAAFVTDAFFAVREDLARDALDEWLGFGALPRVLAAAGPDAPPLTGPDRTLHLHATDVRQAEWLVDLTTEPITWRHAHEKAAVAVRAPLTDLVLLLYGRRTPADPSVEVYGDTDLLTLWLERSGFWLRK</sequence>
<proteinExistence type="predicted"/>
<dbReference type="InterPro" id="IPR010872">
    <property type="entry name" value="MDMPI_C-term_domain"/>
</dbReference>
<dbReference type="Pfam" id="PF07398">
    <property type="entry name" value="MDMPI_C"/>
    <property type="match status" value="1"/>
</dbReference>
<protein>
    <submittedName>
        <fullName evidence="3">Maleylpyruvate isomerase family mycothiol-dependent enzyme</fullName>
    </submittedName>
</protein>
<keyword evidence="3" id="KW-0413">Isomerase</keyword>
<dbReference type="PANTHER" id="PTHR40758">
    <property type="entry name" value="CONSERVED PROTEIN"/>
    <property type="match status" value="1"/>
</dbReference>
<evidence type="ECO:0000313" key="3">
    <source>
        <dbReference type="EMBL" id="QJS99241.1"/>
    </source>
</evidence>
<gene>
    <name evidence="3" type="ORF">G9272_02020</name>
</gene>
<dbReference type="GO" id="GO:0016853">
    <property type="term" value="F:isomerase activity"/>
    <property type="evidence" value="ECO:0007669"/>
    <property type="project" value="UniProtKB-KW"/>
</dbReference>
<dbReference type="Proteomes" id="UP000502665">
    <property type="component" value="Chromosome"/>
</dbReference>
<dbReference type="EMBL" id="CP049838">
    <property type="protein sequence ID" value="QJS99241.1"/>
    <property type="molecule type" value="Genomic_DNA"/>
</dbReference>
<dbReference type="SUPFAM" id="SSF109854">
    <property type="entry name" value="DinB/YfiT-like putative metalloenzymes"/>
    <property type="match status" value="1"/>
</dbReference>
<dbReference type="InterPro" id="IPR017517">
    <property type="entry name" value="Maleyloyr_isom"/>
</dbReference>
<dbReference type="Pfam" id="PF11716">
    <property type="entry name" value="MDMPI_N"/>
    <property type="match status" value="1"/>
</dbReference>
<name>A0A6M4WHE8_9ACTN</name>
<evidence type="ECO:0000313" key="4">
    <source>
        <dbReference type="Proteomes" id="UP000502665"/>
    </source>
</evidence>
<organism evidence="3 4">
    <name type="scientific">Streptomyces asoensis</name>
    <dbReference type="NCBI Taxonomy" id="249586"/>
    <lineage>
        <taxon>Bacteria</taxon>
        <taxon>Bacillati</taxon>
        <taxon>Actinomycetota</taxon>
        <taxon>Actinomycetes</taxon>
        <taxon>Kitasatosporales</taxon>
        <taxon>Streptomycetaceae</taxon>
        <taxon>Streptomyces</taxon>
    </lineage>
</organism>
<feature type="domain" description="MDMPI C-terminal" evidence="1">
    <location>
        <begin position="153"/>
        <end position="254"/>
    </location>
</feature>